<dbReference type="AlphaFoldDB" id="A0AAD7CK62"/>
<gene>
    <name evidence="3" type="ORF">FB45DRAFT_28166</name>
</gene>
<proteinExistence type="predicted"/>
<feature type="compositionally biased region" description="Pro residues" evidence="1">
    <location>
        <begin position="222"/>
        <end position="234"/>
    </location>
</feature>
<feature type="region of interest" description="Disordered" evidence="1">
    <location>
        <begin position="1"/>
        <end position="158"/>
    </location>
</feature>
<dbReference type="PANTHER" id="PTHR24216">
    <property type="entry name" value="PAXILLIN-RELATED"/>
    <property type="match status" value="1"/>
</dbReference>
<evidence type="ECO:0000313" key="4">
    <source>
        <dbReference type="Proteomes" id="UP001221142"/>
    </source>
</evidence>
<feature type="region of interest" description="Disordered" evidence="1">
    <location>
        <begin position="975"/>
        <end position="1027"/>
    </location>
</feature>
<feature type="compositionally biased region" description="Pro residues" evidence="1">
    <location>
        <begin position="91"/>
        <end position="101"/>
    </location>
</feature>
<comment type="caution">
    <text evidence="3">The sequence shown here is derived from an EMBL/GenBank/DDBJ whole genome shotgun (WGS) entry which is preliminary data.</text>
</comment>
<protein>
    <recommendedName>
        <fullName evidence="2">Methyltransferase domain-containing protein</fullName>
    </recommendedName>
</protein>
<accession>A0AAD7CK62</accession>
<evidence type="ECO:0000256" key="1">
    <source>
        <dbReference type="SAM" id="MobiDB-lite"/>
    </source>
</evidence>
<feature type="region of interest" description="Disordered" evidence="1">
    <location>
        <begin position="750"/>
        <end position="769"/>
    </location>
</feature>
<dbReference type="EMBL" id="JARKIF010000001">
    <property type="protein sequence ID" value="KAJ7650944.1"/>
    <property type="molecule type" value="Genomic_DNA"/>
</dbReference>
<feature type="compositionally biased region" description="Low complexity" evidence="1">
    <location>
        <begin position="331"/>
        <end position="341"/>
    </location>
</feature>
<evidence type="ECO:0000313" key="3">
    <source>
        <dbReference type="EMBL" id="KAJ7650944.1"/>
    </source>
</evidence>
<feature type="region of interest" description="Disordered" evidence="1">
    <location>
        <begin position="465"/>
        <end position="514"/>
    </location>
</feature>
<dbReference type="Gene3D" id="3.40.50.150">
    <property type="entry name" value="Vaccinia Virus protein VP39"/>
    <property type="match status" value="1"/>
</dbReference>
<dbReference type="Proteomes" id="UP001221142">
    <property type="component" value="Unassembled WGS sequence"/>
</dbReference>
<reference evidence="3" key="1">
    <citation type="submission" date="2023-03" db="EMBL/GenBank/DDBJ databases">
        <title>Massive genome expansion in bonnet fungi (Mycena s.s.) driven by repeated elements and novel gene families across ecological guilds.</title>
        <authorList>
            <consortium name="Lawrence Berkeley National Laboratory"/>
            <person name="Harder C.B."/>
            <person name="Miyauchi S."/>
            <person name="Viragh M."/>
            <person name="Kuo A."/>
            <person name="Thoen E."/>
            <person name="Andreopoulos B."/>
            <person name="Lu D."/>
            <person name="Skrede I."/>
            <person name="Drula E."/>
            <person name="Henrissat B."/>
            <person name="Morin E."/>
            <person name="Kohler A."/>
            <person name="Barry K."/>
            <person name="LaButti K."/>
            <person name="Morin E."/>
            <person name="Salamov A."/>
            <person name="Lipzen A."/>
            <person name="Mereny Z."/>
            <person name="Hegedus B."/>
            <person name="Baldrian P."/>
            <person name="Stursova M."/>
            <person name="Weitz H."/>
            <person name="Taylor A."/>
            <person name="Grigoriev I.V."/>
            <person name="Nagy L.G."/>
            <person name="Martin F."/>
            <person name="Kauserud H."/>
        </authorList>
    </citation>
    <scope>NUCLEOTIDE SEQUENCE</scope>
    <source>
        <strain evidence="3">9284</strain>
    </source>
</reference>
<feature type="compositionally biased region" description="Low complexity" evidence="1">
    <location>
        <begin position="202"/>
        <end position="212"/>
    </location>
</feature>
<dbReference type="PANTHER" id="PTHR24216:SF65">
    <property type="entry name" value="PAXILLIN-LIKE PROTEIN 1"/>
    <property type="match status" value="1"/>
</dbReference>
<feature type="compositionally biased region" description="Low complexity" evidence="1">
    <location>
        <begin position="264"/>
        <end position="276"/>
    </location>
</feature>
<dbReference type="SUPFAM" id="SSF53335">
    <property type="entry name" value="S-adenosyl-L-methionine-dependent methyltransferases"/>
    <property type="match status" value="1"/>
</dbReference>
<feature type="compositionally biased region" description="Basic residues" evidence="1">
    <location>
        <begin position="361"/>
        <end position="371"/>
    </location>
</feature>
<organism evidence="3 4">
    <name type="scientific">Roridomyces roridus</name>
    <dbReference type="NCBI Taxonomy" id="1738132"/>
    <lineage>
        <taxon>Eukaryota</taxon>
        <taxon>Fungi</taxon>
        <taxon>Dikarya</taxon>
        <taxon>Basidiomycota</taxon>
        <taxon>Agaricomycotina</taxon>
        <taxon>Agaricomycetes</taxon>
        <taxon>Agaricomycetidae</taxon>
        <taxon>Agaricales</taxon>
        <taxon>Marasmiineae</taxon>
        <taxon>Mycenaceae</taxon>
        <taxon>Roridomyces</taxon>
    </lineage>
</organism>
<dbReference type="InterPro" id="IPR029063">
    <property type="entry name" value="SAM-dependent_MTases_sf"/>
</dbReference>
<feature type="compositionally biased region" description="Pro residues" evidence="1">
    <location>
        <begin position="388"/>
        <end position="410"/>
    </location>
</feature>
<feature type="compositionally biased region" description="Polar residues" evidence="1">
    <location>
        <begin position="22"/>
        <end position="41"/>
    </location>
</feature>
<dbReference type="InterPro" id="IPR041698">
    <property type="entry name" value="Methyltransf_25"/>
</dbReference>
<feature type="compositionally biased region" description="Polar residues" evidence="1">
    <location>
        <begin position="110"/>
        <end position="123"/>
    </location>
</feature>
<feature type="domain" description="Methyltransferase" evidence="2">
    <location>
        <begin position="559"/>
        <end position="656"/>
    </location>
</feature>
<evidence type="ECO:0000259" key="2">
    <source>
        <dbReference type="Pfam" id="PF13649"/>
    </source>
</evidence>
<sequence length="1059" mass="115244">MSSRAASGRKKLVPKAALPQHVSPNSITQTRDSDLAQSQSPAYHAPWRTIPSPAPSSATSSTSSFPDDITPRSPAARDMYRAPQGGITPYTIPPQTPFYEPPPRRREKAVSNSNSASRYTSPPITHAERNDSRHRPPPSRSLPPYPSPPPSHTGWAALSDSKVAAATAVPPSYPDNFHHSFASNMYPSPPLQSHLVQPDFASVASSSRVSPAPERPQTPRFAPEPPYYTPPSSPPHSVSRLPIGSISSAPRTAHSYSPEALAYPSSRSSDALPSPSFASLSTNRYGRPNQLPTPAGSSGSSLTSTAAGMQSTQSISSSSSSSSSEPPPASPTHSPAANTAAGGFVFPSSRSVARPGATRGFRLRGNRKLKDKMRAQEQDGQVQEEPRTLPPPPRQVPLPTSIPPPNPSAAPQPFYFPSARTRAHPKSATQITFKGKKKEGEGGTGRFLRLGILRRKIVVVDATSGVPVSPHSSRSSIERSSPTSSIKQRGSSDSQRPRQNQTPPPTPPTPQIVTKVGTYPLDAYDAGLIENDRNTWELLNVLNRSPSFHNYSTRPPHYVLDLGCGAGHWALDAAVAWRDGGTQIIGFDMVDTTKALWGQRRMHNVKFVKGNFMKKPLPFPDEYFDLVRIANLTLCVPYDKWEFLLQQAHRVLAVGGRLEFIDDQVFFPYGKPPLLAPTSPEQQNMGQPPHLDMTIPYTGFSRMSLTDVINAGGREDTDSEIYNLYDVEEDEGENSDTDTVASAGRRHRLETPTPWGHRPAGNRPADQQSLASVDPEVWHEQVASAQELESLFESMIELKFGIHLRPAEFIYGLLKKVFGPSAKEIAQMHVTLAPPEGRDPSPPAGSDALDQCPGLILWPSTFIPMTLPELEVHVSKHQRVLLSCKAALVDYAAEVAGRDDGETQGQEAMEALWEYQNFMRERFNPPPEEHAHSVSSEDGNSIRNSIFSASSVGTEALEAMRDYESDLIPRFEWAEGEGAQNTPPRGSIIEFPRPPSHSAPAVVHSPSGAPPQTRRRGSVGRDGASLASTVAPPYSRIELTHVRTFFVYEAIKVGEGRGR</sequence>
<name>A0AAD7CK62_9AGAR</name>
<feature type="compositionally biased region" description="Low complexity" evidence="1">
    <location>
        <begin position="55"/>
        <end position="64"/>
    </location>
</feature>
<feature type="compositionally biased region" description="Pro residues" evidence="1">
    <location>
        <begin position="138"/>
        <end position="151"/>
    </location>
</feature>
<feature type="region of interest" description="Disordered" evidence="1">
    <location>
        <begin position="202"/>
        <end position="444"/>
    </location>
</feature>
<keyword evidence="4" id="KW-1185">Reference proteome</keyword>
<dbReference type="CDD" id="cd02440">
    <property type="entry name" value="AdoMet_MTases"/>
    <property type="match status" value="1"/>
</dbReference>
<feature type="compositionally biased region" description="Low complexity" evidence="1">
    <location>
        <begin position="465"/>
        <end position="486"/>
    </location>
</feature>
<dbReference type="Pfam" id="PF13649">
    <property type="entry name" value="Methyltransf_25"/>
    <property type="match status" value="1"/>
</dbReference>
<feature type="compositionally biased region" description="Low complexity" evidence="1">
    <location>
        <begin position="292"/>
        <end position="324"/>
    </location>
</feature>